<evidence type="ECO:0000313" key="1">
    <source>
        <dbReference type="EMBL" id="VDR41191.1"/>
    </source>
</evidence>
<dbReference type="EMBL" id="LR131273">
    <property type="protein sequence ID" value="VDR41191.1"/>
    <property type="molecule type" value="Genomic_DNA"/>
</dbReference>
<reference evidence="1 2" key="1">
    <citation type="submission" date="2018-12" db="EMBL/GenBank/DDBJ databases">
        <authorList>
            <consortium name="Pathogen Informatics"/>
        </authorList>
    </citation>
    <scope>NUCLEOTIDE SEQUENCE [LARGE SCALE GENOMIC DNA]</scope>
    <source>
        <strain evidence="1 2">NCTC10741</strain>
    </source>
</reference>
<dbReference type="AlphaFoldDB" id="A0A3P8L9W2"/>
<name>A0A3P8L9W2_TSUPA</name>
<gene>
    <name evidence="1" type="ORF">NCTC10741_04361</name>
</gene>
<sequence>MQGASDEGMSWKANWAVEREQRLAHLAALPGRAHFEMFDSLNRVSRLFSANGNELANHIGQFVGNPMHVNDLPDEFEHEAVRYFHNYIASVATLRDVQRSTHRRIWPERLPEGERRDNDDRRTVWERDVYESKVTELFGDDDIKFLFDLRNFTVHYSVPVMSMGTKMQWSGGGPTVWTNRVELKRSELDKYTRWGGPAKRFLRTQDDDVEFLPLLEKYGQRAAVFHDWFWRQVEDAVRIELGEYISKRNEFASWEYEENPRPDWDENGNPVPGSYRRKRCEAHRLRAELGTTGWGGFTVDPDGVAVAGETDWPPLPSVNRY</sequence>
<protein>
    <submittedName>
        <fullName evidence="1">Uncharacterized protein</fullName>
    </submittedName>
</protein>
<accession>A0A3P8L9W2</accession>
<proteinExistence type="predicted"/>
<dbReference type="Proteomes" id="UP000271626">
    <property type="component" value="Chromosome"/>
</dbReference>
<evidence type="ECO:0000313" key="2">
    <source>
        <dbReference type="Proteomes" id="UP000271626"/>
    </source>
</evidence>
<organism evidence="1 2">
    <name type="scientific">Tsukamurella paurometabola</name>
    <name type="common">Corynebacterium paurometabolum</name>
    <dbReference type="NCBI Taxonomy" id="2061"/>
    <lineage>
        <taxon>Bacteria</taxon>
        <taxon>Bacillati</taxon>
        <taxon>Actinomycetota</taxon>
        <taxon>Actinomycetes</taxon>
        <taxon>Mycobacteriales</taxon>
        <taxon>Tsukamurellaceae</taxon>
        <taxon>Tsukamurella</taxon>
    </lineage>
</organism>